<evidence type="ECO:0000313" key="2">
    <source>
        <dbReference type="EMBL" id="GIM05993.1"/>
    </source>
</evidence>
<feature type="non-terminal residue" evidence="2">
    <location>
        <position position="100"/>
    </location>
</feature>
<dbReference type="AlphaFoldDB" id="A0A8J4LQX4"/>
<accession>A0A8J4LQX4</accession>
<proteinExistence type="predicted"/>
<name>A0A8J4LQX4_9CHLO</name>
<feature type="region of interest" description="Disordered" evidence="1">
    <location>
        <begin position="33"/>
        <end position="54"/>
    </location>
</feature>
<protein>
    <submittedName>
        <fullName evidence="2">Uncharacterized protein</fullName>
    </submittedName>
</protein>
<dbReference type="EMBL" id="BNCQ01000020">
    <property type="protein sequence ID" value="GIM05993.1"/>
    <property type="molecule type" value="Genomic_DNA"/>
</dbReference>
<gene>
    <name evidence="2" type="ORF">Vretimale_10402</name>
</gene>
<sequence length="100" mass="10582">GGMFRGLMGWRKGDKAGGCAGGEGRGVAVAQDMAGGNVEPPPAESSFSRFRPFGRRGPRNVSVVQLLPSEASSLLRSRDERSDANGELQQPVGMDSTYRV</sequence>
<organism evidence="2 3">
    <name type="scientific">Volvox reticuliferus</name>
    <dbReference type="NCBI Taxonomy" id="1737510"/>
    <lineage>
        <taxon>Eukaryota</taxon>
        <taxon>Viridiplantae</taxon>
        <taxon>Chlorophyta</taxon>
        <taxon>core chlorophytes</taxon>
        <taxon>Chlorophyceae</taxon>
        <taxon>CS clade</taxon>
        <taxon>Chlamydomonadales</taxon>
        <taxon>Volvocaceae</taxon>
        <taxon>Volvox</taxon>
    </lineage>
</organism>
<dbReference type="Proteomes" id="UP000722791">
    <property type="component" value="Unassembled WGS sequence"/>
</dbReference>
<evidence type="ECO:0000313" key="3">
    <source>
        <dbReference type="Proteomes" id="UP000722791"/>
    </source>
</evidence>
<feature type="region of interest" description="Disordered" evidence="1">
    <location>
        <begin position="73"/>
        <end position="100"/>
    </location>
</feature>
<evidence type="ECO:0000256" key="1">
    <source>
        <dbReference type="SAM" id="MobiDB-lite"/>
    </source>
</evidence>
<reference evidence="2" key="1">
    <citation type="journal article" date="2021" name="Proc. Natl. Acad. Sci. U.S.A.">
        <title>Three genomes in the algal genus Volvox reveal the fate of a haploid sex-determining region after a transition to homothallism.</title>
        <authorList>
            <person name="Yamamoto K."/>
            <person name="Hamaji T."/>
            <person name="Kawai-Toyooka H."/>
            <person name="Matsuzaki R."/>
            <person name="Takahashi F."/>
            <person name="Nishimura Y."/>
            <person name="Kawachi M."/>
            <person name="Noguchi H."/>
            <person name="Minakuchi Y."/>
            <person name="Umen J.G."/>
            <person name="Toyoda A."/>
            <person name="Nozaki H."/>
        </authorList>
    </citation>
    <scope>NUCLEOTIDE SEQUENCE</scope>
    <source>
        <strain evidence="2">NIES-3785</strain>
    </source>
</reference>
<comment type="caution">
    <text evidence="2">The sequence shown here is derived from an EMBL/GenBank/DDBJ whole genome shotgun (WGS) entry which is preliminary data.</text>
</comment>